<organism evidence="1 2">
    <name type="scientific">Oedothorax gibbosus</name>
    <dbReference type="NCBI Taxonomy" id="931172"/>
    <lineage>
        <taxon>Eukaryota</taxon>
        <taxon>Metazoa</taxon>
        <taxon>Ecdysozoa</taxon>
        <taxon>Arthropoda</taxon>
        <taxon>Chelicerata</taxon>
        <taxon>Arachnida</taxon>
        <taxon>Araneae</taxon>
        <taxon>Araneomorphae</taxon>
        <taxon>Entelegynae</taxon>
        <taxon>Araneoidea</taxon>
        <taxon>Linyphiidae</taxon>
        <taxon>Erigoninae</taxon>
        <taxon>Oedothorax</taxon>
    </lineage>
</organism>
<accession>A0AAV6TWH8</accession>
<keyword evidence="2" id="KW-1185">Reference proteome</keyword>
<dbReference type="Proteomes" id="UP000827092">
    <property type="component" value="Unassembled WGS sequence"/>
</dbReference>
<reference evidence="1 2" key="1">
    <citation type="journal article" date="2022" name="Nat. Ecol. Evol.">
        <title>A masculinizing supergene underlies an exaggerated male reproductive morph in a spider.</title>
        <authorList>
            <person name="Hendrickx F."/>
            <person name="De Corte Z."/>
            <person name="Sonet G."/>
            <person name="Van Belleghem S.M."/>
            <person name="Kostlbacher S."/>
            <person name="Vangestel C."/>
        </authorList>
    </citation>
    <scope>NUCLEOTIDE SEQUENCE [LARGE SCALE GENOMIC DNA]</scope>
    <source>
        <strain evidence="1">W744_W776</strain>
    </source>
</reference>
<gene>
    <name evidence="1" type="ORF">JTE90_025348</name>
</gene>
<sequence>MCVCGSVKQYADPSIGSLFINNPLAQNDPGLLGKFPLKLNTKISEIVKNIGSFCILNIFRSLQVGASEDFDC</sequence>
<evidence type="ECO:0000313" key="1">
    <source>
        <dbReference type="EMBL" id="KAG8176021.1"/>
    </source>
</evidence>
<protein>
    <submittedName>
        <fullName evidence="1">Uncharacterized protein</fullName>
    </submittedName>
</protein>
<proteinExistence type="predicted"/>
<dbReference type="EMBL" id="JAFNEN010000926">
    <property type="protein sequence ID" value="KAG8176021.1"/>
    <property type="molecule type" value="Genomic_DNA"/>
</dbReference>
<comment type="caution">
    <text evidence="1">The sequence shown here is derived from an EMBL/GenBank/DDBJ whole genome shotgun (WGS) entry which is preliminary data.</text>
</comment>
<name>A0AAV6TWH8_9ARAC</name>
<dbReference type="AlphaFoldDB" id="A0AAV6TWH8"/>
<evidence type="ECO:0000313" key="2">
    <source>
        <dbReference type="Proteomes" id="UP000827092"/>
    </source>
</evidence>